<accession>A0A381SIJ4</accession>
<organism evidence="1">
    <name type="scientific">marine metagenome</name>
    <dbReference type="NCBI Taxonomy" id="408172"/>
    <lineage>
        <taxon>unclassified sequences</taxon>
        <taxon>metagenomes</taxon>
        <taxon>ecological metagenomes</taxon>
    </lineage>
</organism>
<sequence length="40" mass="4455">MAKMAHKLITLPFRTLLAAVGLAIPHVLSKIFTMIVTRHI</sequence>
<protein>
    <submittedName>
        <fullName evidence="1">Uncharacterized protein</fullName>
    </submittedName>
</protein>
<dbReference type="AlphaFoldDB" id="A0A381SIJ4"/>
<proteinExistence type="predicted"/>
<gene>
    <name evidence="1" type="ORF">METZ01_LOCUS56660</name>
</gene>
<name>A0A381SIJ4_9ZZZZ</name>
<reference evidence="1" key="1">
    <citation type="submission" date="2018-05" db="EMBL/GenBank/DDBJ databases">
        <authorList>
            <person name="Lanie J.A."/>
            <person name="Ng W.-L."/>
            <person name="Kazmierczak K.M."/>
            <person name="Andrzejewski T.M."/>
            <person name="Davidsen T.M."/>
            <person name="Wayne K.J."/>
            <person name="Tettelin H."/>
            <person name="Glass J.I."/>
            <person name="Rusch D."/>
            <person name="Podicherti R."/>
            <person name="Tsui H.-C.T."/>
            <person name="Winkler M.E."/>
        </authorList>
    </citation>
    <scope>NUCLEOTIDE SEQUENCE</scope>
</reference>
<dbReference type="EMBL" id="UINC01003154">
    <property type="protein sequence ID" value="SVA03806.1"/>
    <property type="molecule type" value="Genomic_DNA"/>
</dbReference>
<evidence type="ECO:0000313" key="1">
    <source>
        <dbReference type="EMBL" id="SVA03806.1"/>
    </source>
</evidence>